<dbReference type="Proteomes" id="UP001224775">
    <property type="component" value="Unassembled WGS sequence"/>
</dbReference>
<accession>A0AAD8YCI5</accession>
<feature type="region of interest" description="Disordered" evidence="1">
    <location>
        <begin position="49"/>
        <end position="74"/>
    </location>
</feature>
<dbReference type="AlphaFoldDB" id="A0AAD8YCI5"/>
<feature type="region of interest" description="Disordered" evidence="1">
    <location>
        <begin position="117"/>
        <end position="152"/>
    </location>
</feature>
<name>A0AAD8YCI5_9STRA</name>
<feature type="signal peptide" evidence="2">
    <location>
        <begin position="1"/>
        <end position="15"/>
    </location>
</feature>
<gene>
    <name evidence="3" type="ORF">QTG54_005239</name>
</gene>
<protein>
    <submittedName>
        <fullName evidence="3">Uncharacterized protein</fullName>
    </submittedName>
</protein>
<evidence type="ECO:0000313" key="3">
    <source>
        <dbReference type="EMBL" id="KAK1743642.1"/>
    </source>
</evidence>
<feature type="chain" id="PRO_5041968364" evidence="2">
    <location>
        <begin position="16"/>
        <end position="152"/>
    </location>
</feature>
<evidence type="ECO:0000313" key="4">
    <source>
        <dbReference type="Proteomes" id="UP001224775"/>
    </source>
</evidence>
<evidence type="ECO:0000256" key="1">
    <source>
        <dbReference type="SAM" id="MobiDB-lite"/>
    </source>
</evidence>
<comment type="caution">
    <text evidence="3">The sequence shown here is derived from an EMBL/GenBank/DDBJ whole genome shotgun (WGS) entry which is preliminary data.</text>
</comment>
<evidence type="ECO:0000256" key="2">
    <source>
        <dbReference type="SAM" id="SignalP"/>
    </source>
</evidence>
<sequence length="152" mass="16596">MRVLLFALSASSVAAFAPSAVVRRTLNQSTSLNVDLEYGLKNGYVPASAGDGGQGEFGAQSPNDWRYPEPPPSVKPHTVVPLMVEKSLGSLRPSPLSVLTWRRQMRLLRLSPRMLPHSRLRNSAPPAHTNSPPLRPPLKNLLASLDTQNSLR</sequence>
<organism evidence="3 4">
    <name type="scientific">Skeletonema marinoi</name>
    <dbReference type="NCBI Taxonomy" id="267567"/>
    <lineage>
        <taxon>Eukaryota</taxon>
        <taxon>Sar</taxon>
        <taxon>Stramenopiles</taxon>
        <taxon>Ochrophyta</taxon>
        <taxon>Bacillariophyta</taxon>
        <taxon>Coscinodiscophyceae</taxon>
        <taxon>Thalassiosirophycidae</taxon>
        <taxon>Thalassiosirales</taxon>
        <taxon>Skeletonemataceae</taxon>
        <taxon>Skeletonema</taxon>
        <taxon>Skeletonema marinoi-dohrnii complex</taxon>
    </lineage>
</organism>
<proteinExistence type="predicted"/>
<reference evidence="3" key="1">
    <citation type="submission" date="2023-06" db="EMBL/GenBank/DDBJ databases">
        <title>Survivors Of The Sea: Transcriptome response of Skeletonema marinoi to long-term dormancy.</title>
        <authorList>
            <person name="Pinder M.I.M."/>
            <person name="Kourtchenko O."/>
            <person name="Robertson E.K."/>
            <person name="Larsson T."/>
            <person name="Maumus F."/>
            <person name="Osuna-Cruz C.M."/>
            <person name="Vancaester E."/>
            <person name="Stenow R."/>
            <person name="Vandepoele K."/>
            <person name="Ploug H."/>
            <person name="Bruchert V."/>
            <person name="Godhe A."/>
            <person name="Topel M."/>
        </authorList>
    </citation>
    <scope>NUCLEOTIDE SEQUENCE</scope>
    <source>
        <strain evidence="3">R05AC</strain>
    </source>
</reference>
<dbReference type="EMBL" id="JATAAI010000008">
    <property type="protein sequence ID" value="KAK1743642.1"/>
    <property type="molecule type" value="Genomic_DNA"/>
</dbReference>
<keyword evidence="4" id="KW-1185">Reference proteome</keyword>
<keyword evidence="2" id="KW-0732">Signal</keyword>